<keyword evidence="3" id="KW-1185">Reference proteome</keyword>
<comment type="caution">
    <text evidence="2">The sequence shown here is derived from an EMBL/GenBank/DDBJ whole genome shotgun (WGS) entry which is preliminary data.</text>
</comment>
<evidence type="ECO:0000313" key="2">
    <source>
        <dbReference type="EMBL" id="MBO9204241.1"/>
    </source>
</evidence>
<evidence type="ECO:0000313" key="3">
    <source>
        <dbReference type="Proteomes" id="UP000677244"/>
    </source>
</evidence>
<dbReference type="InterPro" id="IPR032185">
    <property type="entry name" value="DUF5017"/>
</dbReference>
<sequence>MRKLYIIAIFFLVGAACTKKDVGSPNFSVAANKESYTTADTVFFALSGTPWYLTFYSGEPYHKYENRLRVTADGIPTFQFGSTVTTGTQANTLRLLVSSDFNGTYDSANIYQATWSDITDKAKLATGSATVSSGVIDLTPFINEEHPVYIAFKYIGNAGSAQRNWTLKTLTLNNVLPDSTSYNLLDISESTAGFKSVAMKNTAVKWTVSTSQLNFKGGTTTTSPEAEGWVISKPLNLKKVVPDYGVPLKNMTTIMDAYYYIYTAPGSYTATFVASNASRYDSKDGVYEVPVTIQ</sequence>
<feature type="domain" description="DUF5017" evidence="1">
    <location>
        <begin position="16"/>
        <end position="188"/>
    </location>
</feature>
<evidence type="ECO:0000259" key="1">
    <source>
        <dbReference type="Pfam" id="PF16409"/>
    </source>
</evidence>
<protein>
    <submittedName>
        <fullName evidence="2">DUF5017 domain-containing protein</fullName>
    </submittedName>
</protein>
<dbReference type="EMBL" id="JAGHKO010000011">
    <property type="protein sequence ID" value="MBO9204241.1"/>
    <property type="molecule type" value="Genomic_DNA"/>
</dbReference>
<dbReference type="PROSITE" id="PS51257">
    <property type="entry name" value="PROKAR_LIPOPROTEIN"/>
    <property type="match status" value="1"/>
</dbReference>
<dbReference type="RefSeq" id="WP_209142614.1">
    <property type="nucleotide sequence ID" value="NZ_JAGHKO010000011.1"/>
</dbReference>
<dbReference type="Pfam" id="PF16409">
    <property type="entry name" value="DUF5017"/>
    <property type="match status" value="1"/>
</dbReference>
<name>A0ABS3Z249_9BACT</name>
<organism evidence="2 3">
    <name type="scientific">Niastella soli</name>
    <dbReference type="NCBI Taxonomy" id="2821487"/>
    <lineage>
        <taxon>Bacteria</taxon>
        <taxon>Pseudomonadati</taxon>
        <taxon>Bacteroidota</taxon>
        <taxon>Chitinophagia</taxon>
        <taxon>Chitinophagales</taxon>
        <taxon>Chitinophagaceae</taxon>
        <taxon>Niastella</taxon>
    </lineage>
</organism>
<gene>
    <name evidence="2" type="ORF">J7I42_28395</name>
</gene>
<proteinExistence type="predicted"/>
<dbReference type="Proteomes" id="UP000677244">
    <property type="component" value="Unassembled WGS sequence"/>
</dbReference>
<reference evidence="2 3" key="1">
    <citation type="submission" date="2021-03" db="EMBL/GenBank/DDBJ databases">
        <title>Assistant Professor.</title>
        <authorList>
            <person name="Huq M.A."/>
        </authorList>
    </citation>
    <scope>NUCLEOTIDE SEQUENCE [LARGE SCALE GENOMIC DNA]</scope>
    <source>
        <strain evidence="2 3">MAH-29</strain>
    </source>
</reference>
<accession>A0ABS3Z249</accession>